<name>A0A9Q0RLW3_BLOTA</name>
<comment type="caution">
    <text evidence="9">The sequence shown here is derived from an EMBL/GenBank/DDBJ whole genome shotgun (WGS) entry which is preliminary data.</text>
</comment>
<dbReference type="GO" id="GO:0030915">
    <property type="term" value="C:Smc5-Smc6 complex"/>
    <property type="evidence" value="ECO:0007669"/>
    <property type="project" value="UniProtKB-UniRule"/>
</dbReference>
<comment type="subunit">
    <text evidence="7">Component of the SMC5-SMC6 complex.</text>
</comment>
<evidence type="ECO:0000256" key="3">
    <source>
        <dbReference type="ARBA" id="ARBA00022763"/>
    </source>
</evidence>
<organism evidence="9 10">
    <name type="scientific">Blomia tropicalis</name>
    <name type="common">Mite</name>
    <dbReference type="NCBI Taxonomy" id="40697"/>
    <lineage>
        <taxon>Eukaryota</taxon>
        <taxon>Metazoa</taxon>
        <taxon>Ecdysozoa</taxon>
        <taxon>Arthropoda</taxon>
        <taxon>Chelicerata</taxon>
        <taxon>Arachnida</taxon>
        <taxon>Acari</taxon>
        <taxon>Acariformes</taxon>
        <taxon>Sarcoptiformes</taxon>
        <taxon>Astigmata</taxon>
        <taxon>Glycyphagoidea</taxon>
        <taxon>Echimyopodidae</taxon>
        <taxon>Blomia</taxon>
    </lineage>
</organism>
<keyword evidence="4 7" id="KW-0233">DNA recombination</keyword>
<comment type="subcellular location">
    <subcellularLocation>
        <location evidence="1 7">Nucleus</location>
    </subcellularLocation>
</comment>
<evidence type="ECO:0000259" key="8">
    <source>
        <dbReference type="Pfam" id="PF08743"/>
    </source>
</evidence>
<evidence type="ECO:0000313" key="10">
    <source>
        <dbReference type="Proteomes" id="UP001142055"/>
    </source>
</evidence>
<dbReference type="PANTHER" id="PTHR16140:SF0">
    <property type="entry name" value="NON-STRUCTURAL MAINTENANCE OF CHROMOSOMES ELEMENT 4"/>
    <property type="match status" value="1"/>
</dbReference>
<gene>
    <name evidence="9" type="ORF">RDWZM_004702</name>
</gene>
<dbReference type="PANTHER" id="PTHR16140">
    <property type="entry name" value="NON-STRUCTURAL MAINTENANCE OF CHROMOSOMES ELEMENT 4"/>
    <property type="match status" value="1"/>
</dbReference>
<sequence length="338" mass="38664">MISDDEQTDINRTSWKLLTPDVEQNVIKKYENLRRDIKMIDVDRENFLDIAKKLEQSVSEQNDILSAIGVNEIISVDSNCISETTDVTFSLAKKFNADSKFNMKQLIINLRQSMLNDPERSIIDCGKYQNRIIFEDLILLGSAFEGIQSKGPQMNRFFKQALEQPPAPKAKLARIPRAKLGSKSQPKQHDIKKLNDVDESEKRLKYVHKKLYKMTVKNEKSIPLMQATINPNSFPRTIENFFNIAILTQQNQVCIEIPDGSIEPSIHAFNMPKESDTQFSEEQPILDDVDEDESSDSINDGTNDNVPKKKAISSILSLDMSLYKNLIHIFDISRPAWQ</sequence>
<protein>
    <recommendedName>
        <fullName evidence="7">Non-structural maintenance of chromosomes element 4</fullName>
    </recommendedName>
</protein>
<dbReference type="OMA" id="FRYDSIQ"/>
<keyword evidence="10" id="KW-1185">Reference proteome</keyword>
<reference evidence="9" key="1">
    <citation type="submission" date="2022-12" db="EMBL/GenBank/DDBJ databases">
        <title>Genome assemblies of Blomia tropicalis.</title>
        <authorList>
            <person name="Cui Y."/>
        </authorList>
    </citation>
    <scope>NUCLEOTIDE SEQUENCE</scope>
    <source>
        <tissue evidence="9">Adult mites</tissue>
    </source>
</reference>
<evidence type="ECO:0000256" key="4">
    <source>
        <dbReference type="ARBA" id="ARBA00023172"/>
    </source>
</evidence>
<dbReference type="AlphaFoldDB" id="A0A9Q0RLW3"/>
<proteinExistence type="inferred from homology"/>
<feature type="domain" description="Non-structural maintenance of chromosome element 4 C-terminal" evidence="8">
    <location>
        <begin position="222"/>
        <end position="335"/>
    </location>
</feature>
<evidence type="ECO:0000256" key="7">
    <source>
        <dbReference type="RuleBase" id="RU365071"/>
    </source>
</evidence>
<dbReference type="GO" id="GO:0006310">
    <property type="term" value="P:DNA recombination"/>
    <property type="evidence" value="ECO:0007669"/>
    <property type="project" value="UniProtKB-UniRule"/>
</dbReference>
<dbReference type="GO" id="GO:0005634">
    <property type="term" value="C:nucleus"/>
    <property type="evidence" value="ECO:0007669"/>
    <property type="project" value="UniProtKB-SubCell"/>
</dbReference>
<dbReference type="InterPro" id="IPR014854">
    <property type="entry name" value="Nse4_C"/>
</dbReference>
<dbReference type="EMBL" id="JAPWDV010000002">
    <property type="protein sequence ID" value="KAJ6218890.1"/>
    <property type="molecule type" value="Genomic_DNA"/>
</dbReference>
<dbReference type="InterPro" id="IPR027786">
    <property type="entry name" value="Nse4/EID"/>
</dbReference>
<evidence type="ECO:0000256" key="6">
    <source>
        <dbReference type="ARBA" id="ARBA00023242"/>
    </source>
</evidence>
<dbReference type="Proteomes" id="UP001142055">
    <property type="component" value="Chromosome 2"/>
</dbReference>
<evidence type="ECO:0000313" key="9">
    <source>
        <dbReference type="EMBL" id="KAJ6218890.1"/>
    </source>
</evidence>
<keyword evidence="3 7" id="KW-0227">DNA damage</keyword>
<evidence type="ECO:0000256" key="1">
    <source>
        <dbReference type="ARBA" id="ARBA00004123"/>
    </source>
</evidence>
<evidence type="ECO:0000256" key="5">
    <source>
        <dbReference type="ARBA" id="ARBA00023204"/>
    </source>
</evidence>
<dbReference type="Pfam" id="PF08743">
    <property type="entry name" value="Nse4_C"/>
    <property type="match status" value="1"/>
</dbReference>
<comment type="similarity">
    <text evidence="2 7">Belongs to the NSE4 family.</text>
</comment>
<keyword evidence="5 7" id="KW-0234">DNA repair</keyword>
<dbReference type="GO" id="GO:0006281">
    <property type="term" value="P:DNA repair"/>
    <property type="evidence" value="ECO:0007669"/>
    <property type="project" value="UniProtKB-UniRule"/>
</dbReference>
<accession>A0A9Q0RLW3</accession>
<evidence type="ECO:0000256" key="2">
    <source>
        <dbReference type="ARBA" id="ARBA00008997"/>
    </source>
</evidence>
<comment type="function">
    <text evidence="7">Component of the SMC5-SMC6 complex, that promotes sister chromatid alignment after DNA damage and facilitates double-stranded DNA breaks (DSBs) repair via homologous recombination between sister chromatids.</text>
</comment>
<keyword evidence="6 7" id="KW-0539">Nucleus</keyword>